<comment type="caution">
    <text evidence="2">The sequence shown here is derived from an EMBL/GenBank/DDBJ whole genome shotgun (WGS) entry which is preliminary data.</text>
</comment>
<evidence type="ECO:0008006" key="4">
    <source>
        <dbReference type="Google" id="ProtNLM"/>
    </source>
</evidence>
<dbReference type="STRING" id="592026.GCWU0000282_001548"/>
<dbReference type="EMBL" id="ACIL03000013">
    <property type="protein sequence ID" value="ESL02678.1"/>
    <property type="molecule type" value="Genomic_DNA"/>
</dbReference>
<dbReference type="Proteomes" id="UP000018227">
    <property type="component" value="Unassembled WGS sequence"/>
</dbReference>
<keyword evidence="1" id="KW-1133">Transmembrane helix</keyword>
<feature type="transmembrane region" description="Helical" evidence="1">
    <location>
        <begin position="32"/>
        <end position="56"/>
    </location>
</feature>
<keyword evidence="3" id="KW-1185">Reference proteome</keyword>
<dbReference type="HOGENOM" id="CLU_166065_1_0_9"/>
<dbReference type="AlphaFoldDB" id="V2Y138"/>
<dbReference type="RefSeq" id="WP_023354420.1">
    <property type="nucleotide sequence ID" value="NZ_KI535368.1"/>
</dbReference>
<reference evidence="2 3" key="1">
    <citation type="submission" date="2013-06" db="EMBL/GenBank/DDBJ databases">
        <authorList>
            <person name="Weinstock G."/>
            <person name="Sodergren E."/>
            <person name="Clifton S."/>
            <person name="Fulton L."/>
            <person name="Fulton B."/>
            <person name="Courtney L."/>
            <person name="Fronick C."/>
            <person name="Harrison M."/>
            <person name="Strong C."/>
            <person name="Farmer C."/>
            <person name="Delahaunty K."/>
            <person name="Markovic C."/>
            <person name="Hall O."/>
            <person name="Minx P."/>
            <person name="Tomlinson C."/>
            <person name="Mitreva M."/>
            <person name="Nelson J."/>
            <person name="Hou S."/>
            <person name="Wollam A."/>
            <person name="Pepin K.H."/>
            <person name="Johnson M."/>
            <person name="Bhonagiri V."/>
            <person name="Nash W.E."/>
            <person name="Warren W."/>
            <person name="Chinwalla A."/>
            <person name="Mardis E.R."/>
            <person name="Wilson R.K."/>
        </authorList>
    </citation>
    <scope>NUCLEOTIDE SEQUENCE [LARGE SCALE GENOMIC DNA]</scope>
    <source>
        <strain evidence="2 3">ATCC 51271</strain>
    </source>
</reference>
<name>V2Y138_9FIRM</name>
<proteinExistence type="predicted"/>
<gene>
    <name evidence="2" type="ORF">GCWU0000282_001548</name>
</gene>
<sequence length="94" mass="10568">MDKKIEELLNTAKINALLHPTKNEDAKKDNPYIVVLVIVGAIALIAAIAYAVYYFFVPDKLVDFEDDFDDVYGDEIFNEPEAEVVAESEEADEL</sequence>
<evidence type="ECO:0000256" key="1">
    <source>
        <dbReference type="SAM" id="Phobius"/>
    </source>
</evidence>
<organism evidence="2 3">
    <name type="scientific">Catonella morbi ATCC 51271</name>
    <dbReference type="NCBI Taxonomy" id="592026"/>
    <lineage>
        <taxon>Bacteria</taxon>
        <taxon>Bacillati</taxon>
        <taxon>Bacillota</taxon>
        <taxon>Clostridia</taxon>
        <taxon>Lachnospirales</taxon>
        <taxon>Lachnospiraceae</taxon>
        <taxon>Catonella</taxon>
    </lineage>
</organism>
<keyword evidence="1" id="KW-0472">Membrane</keyword>
<protein>
    <recommendedName>
        <fullName evidence="4">DUF4366 domain-containing protein</fullName>
    </recommendedName>
</protein>
<accession>V2Y138</accession>
<evidence type="ECO:0000313" key="3">
    <source>
        <dbReference type="Proteomes" id="UP000018227"/>
    </source>
</evidence>
<evidence type="ECO:0000313" key="2">
    <source>
        <dbReference type="EMBL" id="ESL02678.1"/>
    </source>
</evidence>
<keyword evidence="1" id="KW-0812">Transmembrane</keyword>